<dbReference type="Pfam" id="PF02055">
    <property type="entry name" value="Glyco_hydro_30"/>
    <property type="match status" value="1"/>
</dbReference>
<organism evidence="9 10">
    <name type="scientific">Megalurothrips usitatus</name>
    <name type="common">bean blossom thrips</name>
    <dbReference type="NCBI Taxonomy" id="439358"/>
    <lineage>
        <taxon>Eukaryota</taxon>
        <taxon>Metazoa</taxon>
        <taxon>Ecdysozoa</taxon>
        <taxon>Arthropoda</taxon>
        <taxon>Hexapoda</taxon>
        <taxon>Insecta</taxon>
        <taxon>Pterygota</taxon>
        <taxon>Neoptera</taxon>
        <taxon>Paraneoptera</taxon>
        <taxon>Thysanoptera</taxon>
        <taxon>Terebrantia</taxon>
        <taxon>Thripoidea</taxon>
        <taxon>Thripidae</taxon>
        <taxon>Megalurothrips</taxon>
    </lineage>
</organism>
<gene>
    <name evidence="9" type="ORF">ONE63_009610</name>
</gene>
<dbReference type="EMBL" id="JAPTSV010000008">
    <property type="protein sequence ID" value="KAJ1524727.1"/>
    <property type="molecule type" value="Genomic_DNA"/>
</dbReference>
<evidence type="ECO:0000256" key="3">
    <source>
        <dbReference type="ARBA" id="ARBA00012658"/>
    </source>
</evidence>
<dbReference type="InterPro" id="IPR017853">
    <property type="entry name" value="GH"/>
</dbReference>
<evidence type="ECO:0000256" key="4">
    <source>
        <dbReference type="ARBA" id="ARBA00022729"/>
    </source>
</evidence>
<protein>
    <recommendedName>
        <fullName evidence="3 6">Glucosylceramidase</fullName>
        <ecNumber evidence="3 6">3.2.1.45</ecNumber>
    </recommendedName>
</protein>
<keyword evidence="5 6" id="KW-0378">Hydrolase</keyword>
<dbReference type="GO" id="GO:0016020">
    <property type="term" value="C:membrane"/>
    <property type="evidence" value="ECO:0007669"/>
    <property type="project" value="GOC"/>
</dbReference>
<dbReference type="InterPro" id="IPR001139">
    <property type="entry name" value="Glyco_hydro_30"/>
</dbReference>
<proteinExistence type="inferred from homology"/>
<comment type="similarity">
    <text evidence="2 6">Belongs to the glycosyl hydrolase 30 family.</text>
</comment>
<evidence type="ECO:0000313" key="10">
    <source>
        <dbReference type="Proteomes" id="UP001075354"/>
    </source>
</evidence>
<dbReference type="PANTHER" id="PTHR11069:SF23">
    <property type="entry name" value="LYSOSOMAL ACID GLUCOSYLCERAMIDASE"/>
    <property type="match status" value="1"/>
</dbReference>
<evidence type="ECO:0000256" key="6">
    <source>
        <dbReference type="RuleBase" id="RU361188"/>
    </source>
</evidence>
<dbReference type="PANTHER" id="PTHR11069">
    <property type="entry name" value="GLUCOSYLCERAMIDASE"/>
    <property type="match status" value="1"/>
</dbReference>
<evidence type="ECO:0000259" key="8">
    <source>
        <dbReference type="Pfam" id="PF17189"/>
    </source>
</evidence>
<feature type="domain" description="Glycosyl hydrolase family 30 TIM-barrel" evidence="7">
    <location>
        <begin position="6"/>
        <end position="354"/>
    </location>
</feature>
<dbReference type="Proteomes" id="UP001075354">
    <property type="component" value="Chromosome 8"/>
</dbReference>
<comment type="catalytic activity">
    <reaction evidence="1">
        <text>a beta-D-glucosyl-(1&lt;-&gt;1')-N-acylsphing-4-enine + H2O = an N-acylsphing-4-enine + D-glucose</text>
        <dbReference type="Rhea" id="RHEA:13269"/>
        <dbReference type="ChEBI" id="CHEBI:4167"/>
        <dbReference type="ChEBI" id="CHEBI:15377"/>
        <dbReference type="ChEBI" id="CHEBI:22801"/>
        <dbReference type="ChEBI" id="CHEBI:52639"/>
        <dbReference type="EC" id="3.2.1.45"/>
    </reaction>
    <physiologicalReaction direction="left-to-right" evidence="1">
        <dbReference type="Rhea" id="RHEA:13270"/>
    </physiologicalReaction>
</comment>
<name>A0AAV7XF73_9NEOP</name>
<keyword evidence="10" id="KW-1185">Reference proteome</keyword>
<keyword evidence="6" id="KW-0443">Lipid metabolism</keyword>
<dbReference type="Gene3D" id="3.20.20.80">
    <property type="entry name" value="Glycosidases"/>
    <property type="match status" value="1"/>
</dbReference>
<dbReference type="GO" id="GO:0006680">
    <property type="term" value="P:glucosylceramide catabolic process"/>
    <property type="evidence" value="ECO:0007669"/>
    <property type="project" value="TreeGrafter"/>
</dbReference>
<evidence type="ECO:0000259" key="7">
    <source>
        <dbReference type="Pfam" id="PF02055"/>
    </source>
</evidence>
<dbReference type="Pfam" id="PF17189">
    <property type="entry name" value="Glyco_hydro_30C"/>
    <property type="match status" value="1"/>
</dbReference>
<keyword evidence="4" id="KW-0732">Signal</keyword>
<evidence type="ECO:0000256" key="5">
    <source>
        <dbReference type="ARBA" id="ARBA00022801"/>
    </source>
</evidence>
<evidence type="ECO:0000256" key="1">
    <source>
        <dbReference type="ARBA" id="ARBA00001013"/>
    </source>
</evidence>
<sequence>MTYQTINGFGVAMTDSAAMNIHWLGLNSSAPVCRAFFGDEGNRYKVVRVPLAGTDDSLRKYTYDDVPDDMQLQNFSLASEDHEYKIPVLHEANALAGGDIKFVATAWTAPPWMKANNDLVNGVLRQTPEIYQLWADYLVRCLGAFAEEGIHFWAMTTGNEPLNGYLPFLITFNSMGWMAWDQGKWIAENLGPTLQNSSFNSTLLIAHDDQRILLPWTANVLFDTHPEADKYISGIAFHWYWTFFDPTWIMESTHERFPDKFLLGSEACSGWAPWDFQKVKLGSWSRAEDYMDDILWDLNAWTTGWVEWSSPLNMEGGPTWAHILVDSSAIVNLDDAEFLLQPTYFAIAHASRFLPPGSQRVSHRVCAQCSESVLGLLGRSTTVHTTAFVTPDDKMVLVMHNA</sequence>
<dbReference type="EC" id="3.2.1.45" evidence="3 6"/>
<keyword evidence="6" id="KW-0746">Sphingolipid metabolism</keyword>
<keyword evidence="6" id="KW-0326">Glycosidase</keyword>
<dbReference type="InterPro" id="IPR033452">
    <property type="entry name" value="GH30_C"/>
</dbReference>
<dbReference type="SUPFAM" id="SSF51445">
    <property type="entry name" value="(Trans)glycosidases"/>
    <property type="match status" value="1"/>
</dbReference>
<comment type="caution">
    <text evidence="9">The sequence shown here is derived from an EMBL/GenBank/DDBJ whole genome shotgun (WGS) entry which is preliminary data.</text>
</comment>
<dbReference type="AlphaFoldDB" id="A0AAV7XF73"/>
<dbReference type="GO" id="GO:0004348">
    <property type="term" value="F:glucosylceramidase activity"/>
    <property type="evidence" value="ECO:0007669"/>
    <property type="project" value="UniProtKB-EC"/>
</dbReference>
<dbReference type="PRINTS" id="PR00843">
    <property type="entry name" value="GLHYDRLASE30"/>
</dbReference>
<evidence type="ECO:0000313" key="9">
    <source>
        <dbReference type="EMBL" id="KAJ1524727.1"/>
    </source>
</evidence>
<dbReference type="InterPro" id="IPR033453">
    <property type="entry name" value="Glyco_hydro_30_TIM-barrel"/>
</dbReference>
<accession>A0AAV7XF73</accession>
<evidence type="ECO:0000256" key="2">
    <source>
        <dbReference type="ARBA" id="ARBA00005382"/>
    </source>
</evidence>
<reference evidence="9" key="1">
    <citation type="submission" date="2022-12" db="EMBL/GenBank/DDBJ databases">
        <title>Chromosome-level genome assembly of the bean flower thrips Megalurothrips usitatus.</title>
        <authorList>
            <person name="Ma L."/>
            <person name="Liu Q."/>
            <person name="Li H."/>
            <person name="Cai W."/>
        </authorList>
    </citation>
    <scope>NUCLEOTIDE SEQUENCE</scope>
    <source>
        <strain evidence="9">Cailab_2022a</strain>
    </source>
</reference>
<feature type="domain" description="Glycosyl hydrolase family 30 beta sandwich" evidence="8">
    <location>
        <begin position="358"/>
        <end position="401"/>
    </location>
</feature>